<sequence length="132" mass="15245">MVHAGKKRNAKTQANPKPTKAAKKAEEIQDTKNNDLFDNLDEEMDPEEVESFMEQLDNDSEQQQESDNEKQESDEEQENDNKIVEEEEDATMEESKQASVPSEQQNTARQFRDLYMSKVTQAFGSDLDQIRQ</sequence>
<dbReference type="AlphaFoldDB" id="A0A367IZC7"/>
<accession>A0A367IZC7</accession>
<proteinExistence type="predicted"/>
<evidence type="ECO:0000256" key="1">
    <source>
        <dbReference type="SAM" id="MobiDB-lite"/>
    </source>
</evidence>
<evidence type="ECO:0000313" key="4">
    <source>
        <dbReference type="Proteomes" id="UP000253551"/>
    </source>
</evidence>
<evidence type="ECO:0000259" key="2">
    <source>
        <dbReference type="Pfam" id="PF14615"/>
    </source>
</evidence>
<feature type="non-terminal residue" evidence="3">
    <location>
        <position position="132"/>
    </location>
</feature>
<dbReference type="EMBL" id="PJQM01004878">
    <property type="protein sequence ID" value="RCH83046.1"/>
    <property type="molecule type" value="Genomic_DNA"/>
</dbReference>
<feature type="compositionally biased region" description="Basic residues" evidence="1">
    <location>
        <begin position="1"/>
        <end position="10"/>
    </location>
</feature>
<feature type="compositionally biased region" description="Basic and acidic residues" evidence="1">
    <location>
        <begin position="23"/>
        <end position="35"/>
    </location>
</feature>
<keyword evidence="4" id="KW-1185">Reference proteome</keyword>
<feature type="compositionally biased region" description="Polar residues" evidence="1">
    <location>
        <begin position="97"/>
        <end position="109"/>
    </location>
</feature>
<dbReference type="Pfam" id="PF14615">
    <property type="entry name" value="Rsa3"/>
    <property type="match status" value="1"/>
</dbReference>
<name>A0A367IZC7_RHIST</name>
<dbReference type="STRING" id="4846.A0A367IZC7"/>
<feature type="region of interest" description="Disordered" evidence="1">
    <location>
        <begin position="1"/>
        <end position="112"/>
    </location>
</feature>
<dbReference type="OrthoDB" id="69550at2759"/>
<comment type="caution">
    <text evidence="3">The sequence shown here is derived from an EMBL/GenBank/DDBJ whole genome shotgun (WGS) entry which is preliminary data.</text>
</comment>
<gene>
    <name evidence="3" type="ORF">CU098_002408</name>
</gene>
<reference evidence="3 4" key="1">
    <citation type="journal article" date="2018" name="G3 (Bethesda)">
        <title>Phylogenetic and Phylogenomic Definition of Rhizopus Species.</title>
        <authorList>
            <person name="Gryganskyi A.P."/>
            <person name="Golan J."/>
            <person name="Dolatabadi S."/>
            <person name="Mondo S."/>
            <person name="Robb S."/>
            <person name="Idnurm A."/>
            <person name="Muszewska A."/>
            <person name="Steczkiewicz K."/>
            <person name="Masonjones S."/>
            <person name="Liao H.L."/>
            <person name="Gajdeczka M.T."/>
            <person name="Anike F."/>
            <person name="Vuek A."/>
            <person name="Anishchenko I.M."/>
            <person name="Voigt K."/>
            <person name="de Hoog G.S."/>
            <person name="Smith M.E."/>
            <person name="Heitman J."/>
            <person name="Vilgalys R."/>
            <person name="Stajich J.E."/>
        </authorList>
    </citation>
    <scope>NUCLEOTIDE SEQUENCE [LARGE SCALE GENOMIC DNA]</scope>
    <source>
        <strain evidence="3 4">LSU 92-RS-03</strain>
    </source>
</reference>
<dbReference type="InterPro" id="IPR028217">
    <property type="entry name" value="Rsa3_C"/>
</dbReference>
<feature type="domain" description="Ribosome-assembly protein 3 C-terminal" evidence="2">
    <location>
        <begin position="111"/>
        <end position="132"/>
    </location>
</feature>
<dbReference type="Proteomes" id="UP000253551">
    <property type="component" value="Unassembled WGS sequence"/>
</dbReference>
<feature type="compositionally biased region" description="Acidic residues" evidence="1">
    <location>
        <begin position="38"/>
        <end position="78"/>
    </location>
</feature>
<evidence type="ECO:0000313" key="3">
    <source>
        <dbReference type="EMBL" id="RCH83046.1"/>
    </source>
</evidence>
<protein>
    <recommendedName>
        <fullName evidence="2">Ribosome-assembly protein 3 C-terminal domain-containing protein</fullName>
    </recommendedName>
</protein>
<organism evidence="3 4">
    <name type="scientific">Rhizopus stolonifer</name>
    <name type="common">Rhizopus nigricans</name>
    <dbReference type="NCBI Taxonomy" id="4846"/>
    <lineage>
        <taxon>Eukaryota</taxon>
        <taxon>Fungi</taxon>
        <taxon>Fungi incertae sedis</taxon>
        <taxon>Mucoromycota</taxon>
        <taxon>Mucoromycotina</taxon>
        <taxon>Mucoromycetes</taxon>
        <taxon>Mucorales</taxon>
        <taxon>Mucorineae</taxon>
        <taxon>Rhizopodaceae</taxon>
        <taxon>Rhizopus</taxon>
    </lineage>
</organism>